<reference evidence="10" key="1">
    <citation type="journal article" date="2013" name="Genetics">
        <title>The draft genome and transcriptome of Panagrellus redivivus are shaped by the harsh demands of a free-living lifestyle.</title>
        <authorList>
            <person name="Srinivasan J."/>
            <person name="Dillman A.R."/>
            <person name="Macchietto M.G."/>
            <person name="Heikkinen L."/>
            <person name="Lakso M."/>
            <person name="Fracchia K.M."/>
            <person name="Antoshechkin I."/>
            <person name="Mortazavi A."/>
            <person name="Wong G."/>
            <person name="Sternberg P.W."/>
        </authorList>
    </citation>
    <scope>NUCLEOTIDE SEQUENCE [LARGE SCALE GENOMIC DNA]</scope>
    <source>
        <strain evidence="10">MT8872</strain>
    </source>
</reference>
<dbReference type="GO" id="GO:0016020">
    <property type="term" value="C:membrane"/>
    <property type="evidence" value="ECO:0007669"/>
    <property type="project" value="UniProtKB-SubCell"/>
</dbReference>
<dbReference type="PANTHER" id="PTHR10766:SF55">
    <property type="entry name" value="TRANSMEMBRANE 9 SUPERFAMILY MEMBER 4"/>
    <property type="match status" value="1"/>
</dbReference>
<feature type="transmembrane region" description="Helical" evidence="9">
    <location>
        <begin position="12"/>
        <end position="30"/>
    </location>
</feature>
<evidence type="ECO:0000256" key="9">
    <source>
        <dbReference type="RuleBase" id="RU363079"/>
    </source>
</evidence>
<evidence type="ECO:0000256" key="1">
    <source>
        <dbReference type="ARBA" id="ARBA00004141"/>
    </source>
</evidence>
<evidence type="ECO:0000313" key="10">
    <source>
        <dbReference type="Proteomes" id="UP000492821"/>
    </source>
</evidence>
<sequence length="275" mass="31339">MVLSPANRGSLTSAAIGLYCLFGIFAGYHAGRLYKTFRGNAPKRVAVKTALLFPAILLGAGFILNFFLIGKRSSGAIPFTTMIAILAILFFIDLPLVFLGFHFGYRKQSYSHPVRTNQIPRQVPEQPWYLRTVPCMLLSGILPFGAVFIELYFIFSAIWENQFYYLFGFLFIVCIILFISCCQIAIVVTYFLLCAENYRWWWNAFTVSGGSAFYVMAYSVFYYFNKLNIIGFIPTLLYFSYSGLIAITFWLLTGTIGFYSSYFFLSKIYSAVKID</sequence>
<keyword evidence="6 9" id="KW-1133">Transmembrane helix</keyword>
<evidence type="ECO:0000256" key="6">
    <source>
        <dbReference type="ARBA" id="ARBA00022989"/>
    </source>
</evidence>
<evidence type="ECO:0000256" key="4">
    <source>
        <dbReference type="ARBA" id="ARBA00022692"/>
    </source>
</evidence>
<protein>
    <recommendedName>
        <fullName evidence="9">Transmembrane 9 superfamily member</fullName>
    </recommendedName>
</protein>
<evidence type="ECO:0000256" key="5">
    <source>
        <dbReference type="ARBA" id="ARBA00022729"/>
    </source>
</evidence>
<reference evidence="11" key="2">
    <citation type="submission" date="2020-10" db="UniProtKB">
        <authorList>
            <consortium name="WormBaseParasite"/>
        </authorList>
    </citation>
    <scope>IDENTIFICATION</scope>
</reference>
<feature type="transmembrane region" description="Helical" evidence="9">
    <location>
        <begin position="76"/>
        <end position="101"/>
    </location>
</feature>
<feature type="transmembrane region" description="Helical" evidence="9">
    <location>
        <begin position="135"/>
        <end position="159"/>
    </location>
</feature>
<feature type="transmembrane region" description="Helical" evidence="9">
    <location>
        <begin position="200"/>
        <end position="224"/>
    </location>
</feature>
<dbReference type="WBParaSite" id="Pan_g14638.t1">
    <property type="protein sequence ID" value="Pan_g14638.t1"/>
    <property type="gene ID" value="Pan_g14638"/>
</dbReference>
<dbReference type="Proteomes" id="UP000492821">
    <property type="component" value="Unassembled WGS sequence"/>
</dbReference>
<comment type="caution">
    <text evidence="9">Lacks conserved residue(s) required for the propagation of feature annotation.</text>
</comment>
<comment type="similarity">
    <text evidence="3 9">Belongs to the nonaspanin (TM9SF) (TC 9.A.2) family.</text>
</comment>
<evidence type="ECO:0000313" key="11">
    <source>
        <dbReference type="WBParaSite" id="Pan_g14638.t1"/>
    </source>
</evidence>
<keyword evidence="10" id="KW-1185">Reference proteome</keyword>
<keyword evidence="7" id="KW-0333">Golgi apparatus</keyword>
<keyword evidence="5" id="KW-0732">Signal</keyword>
<feature type="transmembrane region" description="Helical" evidence="9">
    <location>
        <begin position="244"/>
        <end position="265"/>
    </location>
</feature>
<dbReference type="AlphaFoldDB" id="A0A7E4UZC5"/>
<dbReference type="Pfam" id="PF02990">
    <property type="entry name" value="EMP70"/>
    <property type="match status" value="1"/>
</dbReference>
<organism evidence="10 11">
    <name type="scientific">Panagrellus redivivus</name>
    <name type="common">Microworm</name>
    <dbReference type="NCBI Taxonomy" id="6233"/>
    <lineage>
        <taxon>Eukaryota</taxon>
        <taxon>Metazoa</taxon>
        <taxon>Ecdysozoa</taxon>
        <taxon>Nematoda</taxon>
        <taxon>Chromadorea</taxon>
        <taxon>Rhabditida</taxon>
        <taxon>Tylenchina</taxon>
        <taxon>Panagrolaimomorpha</taxon>
        <taxon>Panagrolaimoidea</taxon>
        <taxon>Panagrolaimidae</taxon>
        <taxon>Panagrellus</taxon>
    </lineage>
</organism>
<evidence type="ECO:0000256" key="3">
    <source>
        <dbReference type="ARBA" id="ARBA00005227"/>
    </source>
</evidence>
<proteinExistence type="inferred from homology"/>
<evidence type="ECO:0000256" key="8">
    <source>
        <dbReference type="ARBA" id="ARBA00023136"/>
    </source>
</evidence>
<evidence type="ECO:0000256" key="7">
    <source>
        <dbReference type="ARBA" id="ARBA00023034"/>
    </source>
</evidence>
<keyword evidence="8 9" id="KW-0472">Membrane</keyword>
<dbReference type="PANTHER" id="PTHR10766">
    <property type="entry name" value="TRANSMEMBRANE 9 SUPERFAMILY PROTEIN"/>
    <property type="match status" value="1"/>
</dbReference>
<feature type="transmembrane region" description="Helical" evidence="9">
    <location>
        <begin position="165"/>
        <end position="193"/>
    </location>
</feature>
<keyword evidence="4 9" id="KW-0812">Transmembrane</keyword>
<name>A0A7E4UZC5_PANRE</name>
<evidence type="ECO:0000256" key="2">
    <source>
        <dbReference type="ARBA" id="ARBA00004555"/>
    </source>
</evidence>
<dbReference type="GO" id="GO:0005794">
    <property type="term" value="C:Golgi apparatus"/>
    <property type="evidence" value="ECO:0007669"/>
    <property type="project" value="UniProtKB-SubCell"/>
</dbReference>
<comment type="subcellular location">
    <subcellularLocation>
        <location evidence="2">Golgi apparatus</location>
    </subcellularLocation>
    <subcellularLocation>
        <location evidence="1">Membrane</location>
        <topology evidence="1">Multi-pass membrane protein</topology>
    </subcellularLocation>
</comment>
<dbReference type="InterPro" id="IPR004240">
    <property type="entry name" value="EMP70"/>
</dbReference>
<feature type="transmembrane region" description="Helical" evidence="9">
    <location>
        <begin position="51"/>
        <end position="70"/>
    </location>
</feature>
<dbReference type="GO" id="GO:0072657">
    <property type="term" value="P:protein localization to membrane"/>
    <property type="evidence" value="ECO:0007669"/>
    <property type="project" value="TreeGrafter"/>
</dbReference>
<accession>A0A7E4UZC5</accession>